<keyword evidence="4" id="KW-1185">Reference proteome</keyword>
<evidence type="ECO:0000256" key="2">
    <source>
        <dbReference type="SAM" id="Phobius"/>
    </source>
</evidence>
<protein>
    <submittedName>
        <fullName evidence="3">Uncharacterized protein</fullName>
    </submittedName>
</protein>
<name>A0A1C3XR94_9BRAD</name>
<feature type="region of interest" description="Disordered" evidence="1">
    <location>
        <begin position="252"/>
        <end position="322"/>
    </location>
</feature>
<dbReference type="EMBL" id="FMAI01000030">
    <property type="protein sequence ID" value="SCB54777.1"/>
    <property type="molecule type" value="Genomic_DNA"/>
</dbReference>
<feature type="region of interest" description="Disordered" evidence="1">
    <location>
        <begin position="137"/>
        <end position="156"/>
    </location>
</feature>
<feature type="region of interest" description="Disordered" evidence="1">
    <location>
        <begin position="168"/>
        <end position="210"/>
    </location>
</feature>
<keyword evidence="2" id="KW-0812">Transmembrane</keyword>
<accession>A0A1C3XR94</accession>
<dbReference type="AlphaFoldDB" id="A0A1C3XR94"/>
<feature type="compositionally biased region" description="Low complexity" evidence="1">
    <location>
        <begin position="175"/>
        <end position="210"/>
    </location>
</feature>
<reference evidence="4" key="1">
    <citation type="submission" date="2016-08" db="EMBL/GenBank/DDBJ databases">
        <authorList>
            <person name="Varghese N."/>
            <person name="Submissions Spin"/>
        </authorList>
    </citation>
    <scope>NUCLEOTIDE SEQUENCE [LARGE SCALE GENOMIC DNA]</scope>
    <source>
        <strain evidence="4">ERR11</strain>
    </source>
</reference>
<sequence>MASIAGVFGPFFAERVGIVAVCSNQPDSPPIWTPDPRVANAANSTVTAFRWLLGPGLFAAGAEIRNRSMLPGFRFLFAAILLSVSILVFGLGAAALLRASHEQYVSNPSWRNGPQEQMFAQAPEPAQPVLAVLRAEPTAEPEPSLRDKVPTIGLPESEPDQVAVLTTETEAQSQVAAPPADVPVAEPAKAETTTEAAAPAPADTLTPADTTASIPAAEPAATASEPAPVDPSAALASSALDAASAKLAALNEPATTAVKDAPAKAKTESKVDSKADDKATKRKAKAKKRHRVVRRPPPQQLQQQLDPFGQPQTFATTTTRTR</sequence>
<feature type="compositionally biased region" description="Low complexity" evidence="1">
    <location>
        <begin position="300"/>
        <end position="322"/>
    </location>
</feature>
<dbReference type="Proteomes" id="UP000199184">
    <property type="component" value="Unassembled WGS sequence"/>
</dbReference>
<evidence type="ECO:0000256" key="1">
    <source>
        <dbReference type="SAM" id="MobiDB-lite"/>
    </source>
</evidence>
<proteinExistence type="predicted"/>
<gene>
    <name evidence="3" type="ORF">GA0061098_103045</name>
</gene>
<keyword evidence="2" id="KW-0472">Membrane</keyword>
<feature type="compositionally biased region" description="Basic residues" evidence="1">
    <location>
        <begin position="280"/>
        <end position="294"/>
    </location>
</feature>
<feature type="compositionally biased region" description="Basic and acidic residues" evidence="1">
    <location>
        <begin position="261"/>
        <end position="279"/>
    </location>
</feature>
<keyword evidence="2" id="KW-1133">Transmembrane helix</keyword>
<evidence type="ECO:0000313" key="3">
    <source>
        <dbReference type="EMBL" id="SCB54777.1"/>
    </source>
</evidence>
<feature type="transmembrane region" description="Helical" evidence="2">
    <location>
        <begin position="75"/>
        <end position="97"/>
    </location>
</feature>
<organism evidence="3 4">
    <name type="scientific">Bradyrhizobium shewense</name>
    <dbReference type="NCBI Taxonomy" id="1761772"/>
    <lineage>
        <taxon>Bacteria</taxon>
        <taxon>Pseudomonadati</taxon>
        <taxon>Pseudomonadota</taxon>
        <taxon>Alphaproteobacteria</taxon>
        <taxon>Hyphomicrobiales</taxon>
        <taxon>Nitrobacteraceae</taxon>
        <taxon>Bradyrhizobium</taxon>
    </lineage>
</organism>
<evidence type="ECO:0000313" key="4">
    <source>
        <dbReference type="Proteomes" id="UP000199184"/>
    </source>
</evidence>